<feature type="region of interest" description="Disordered" evidence="9">
    <location>
        <begin position="27"/>
        <end position="97"/>
    </location>
</feature>
<evidence type="ECO:0000256" key="2">
    <source>
        <dbReference type="ARBA" id="ARBA00008274"/>
    </source>
</evidence>
<evidence type="ECO:0000256" key="8">
    <source>
        <dbReference type="ARBA" id="ARBA00023136"/>
    </source>
</evidence>
<keyword evidence="3" id="KW-0813">Transport</keyword>
<proteinExistence type="inferred from homology"/>
<name>A0AAD5ZF12_9POAL</name>
<dbReference type="GO" id="GO:0006605">
    <property type="term" value="P:protein targeting"/>
    <property type="evidence" value="ECO:0007669"/>
    <property type="project" value="InterPro"/>
</dbReference>
<feature type="compositionally biased region" description="Polar residues" evidence="9">
    <location>
        <begin position="31"/>
        <end position="48"/>
    </location>
</feature>
<keyword evidence="6" id="KW-1133">Transmembrane helix</keyword>
<evidence type="ECO:0000313" key="11">
    <source>
        <dbReference type="Proteomes" id="UP001210211"/>
    </source>
</evidence>
<evidence type="ECO:0000256" key="3">
    <source>
        <dbReference type="ARBA" id="ARBA00022448"/>
    </source>
</evidence>
<keyword evidence="7" id="KW-0811">Translocation</keyword>
<dbReference type="EMBL" id="JAMRDG010000001">
    <property type="protein sequence ID" value="KAJ3696509.1"/>
    <property type="molecule type" value="Genomic_DNA"/>
</dbReference>
<dbReference type="GO" id="GO:0006886">
    <property type="term" value="P:intracellular protein transport"/>
    <property type="evidence" value="ECO:0007669"/>
    <property type="project" value="InterPro"/>
</dbReference>
<evidence type="ECO:0000256" key="7">
    <source>
        <dbReference type="ARBA" id="ARBA00023010"/>
    </source>
</evidence>
<keyword evidence="11" id="KW-1185">Reference proteome</keyword>
<dbReference type="InterPro" id="IPR001901">
    <property type="entry name" value="Translocase_SecE/Sec61-g"/>
</dbReference>
<evidence type="ECO:0000313" key="10">
    <source>
        <dbReference type="EMBL" id="KAJ3696509.1"/>
    </source>
</evidence>
<dbReference type="AlphaFoldDB" id="A0AAD5ZF12"/>
<feature type="compositionally biased region" description="Low complexity" evidence="9">
    <location>
        <begin position="75"/>
        <end position="84"/>
    </location>
</feature>
<evidence type="ECO:0000256" key="6">
    <source>
        <dbReference type="ARBA" id="ARBA00022989"/>
    </source>
</evidence>
<dbReference type="Pfam" id="PF00584">
    <property type="entry name" value="SecE"/>
    <property type="match status" value="1"/>
</dbReference>
<evidence type="ECO:0000256" key="9">
    <source>
        <dbReference type="SAM" id="MobiDB-lite"/>
    </source>
</evidence>
<evidence type="ECO:0000256" key="4">
    <source>
        <dbReference type="ARBA" id="ARBA00022692"/>
    </source>
</evidence>
<evidence type="ECO:0000256" key="1">
    <source>
        <dbReference type="ARBA" id="ARBA00004370"/>
    </source>
</evidence>
<keyword evidence="8" id="KW-0472">Membrane</keyword>
<evidence type="ECO:0000256" key="5">
    <source>
        <dbReference type="ARBA" id="ARBA00022927"/>
    </source>
</evidence>
<gene>
    <name evidence="10" type="ORF">LUZ61_000214</name>
</gene>
<keyword evidence="5" id="KW-0653">Protein transport</keyword>
<reference evidence="10 11" key="1">
    <citation type="journal article" date="2022" name="Cell">
        <title>Repeat-based holocentromeres influence genome architecture and karyotype evolution.</title>
        <authorList>
            <person name="Hofstatter P.G."/>
            <person name="Thangavel G."/>
            <person name="Lux T."/>
            <person name="Neumann P."/>
            <person name="Vondrak T."/>
            <person name="Novak P."/>
            <person name="Zhang M."/>
            <person name="Costa L."/>
            <person name="Castellani M."/>
            <person name="Scott A."/>
            <person name="Toegelov H."/>
            <person name="Fuchs J."/>
            <person name="Mata-Sucre Y."/>
            <person name="Dias Y."/>
            <person name="Vanzela A.L.L."/>
            <person name="Huettel B."/>
            <person name="Almeida C.C.S."/>
            <person name="Simkova H."/>
            <person name="Souza G."/>
            <person name="Pedrosa-Harand A."/>
            <person name="Macas J."/>
            <person name="Mayer K.F.X."/>
            <person name="Houben A."/>
            <person name="Marques A."/>
        </authorList>
    </citation>
    <scope>NUCLEOTIDE SEQUENCE [LARGE SCALE GENOMIC DNA]</scope>
    <source>
        <strain evidence="10">RhyTen1mFocal</strain>
    </source>
</reference>
<comment type="caution">
    <text evidence="10">The sequence shown here is derived from an EMBL/GenBank/DDBJ whole genome shotgun (WGS) entry which is preliminary data.</text>
</comment>
<comment type="subcellular location">
    <subcellularLocation>
        <location evidence="1">Membrane</location>
    </subcellularLocation>
</comment>
<dbReference type="GO" id="GO:0009535">
    <property type="term" value="C:chloroplast thylakoid membrane"/>
    <property type="evidence" value="ECO:0007669"/>
    <property type="project" value="TreeGrafter"/>
</dbReference>
<dbReference type="Proteomes" id="UP001210211">
    <property type="component" value="Unassembled WGS sequence"/>
</dbReference>
<protein>
    <submittedName>
        <fullName evidence="10">Uncharacterized protein</fullName>
    </submittedName>
</protein>
<comment type="similarity">
    <text evidence="2">Belongs to the SecE/SEC61-gamma family.</text>
</comment>
<accession>A0AAD5ZF12</accession>
<dbReference type="PANTHER" id="PTHR37240:SF1">
    <property type="entry name" value="PREPROTEIN TRANSLOCASE SUBUNIT SECE1"/>
    <property type="match status" value="1"/>
</dbReference>
<dbReference type="PANTHER" id="PTHR37240">
    <property type="entry name" value="PREPROTEIN TRANSLOCASE SUBUNIT SECE1"/>
    <property type="match status" value="1"/>
</dbReference>
<sequence length="179" mass="19284">MALSFSTHSLNLGLVLPKSKPSLPHSLHLFPSTSSHKSSIQPLLSTSRIPHRRLYAQEKSNDSSTPTSDETLVGEQSQPQPQAQSEEKEAASLTEVASELKQMLREKKEREEQQGDSLLTGVVQEVKEIEWPDLGKVVGTTGVVLAVIAGSSAALLSVNAILAELSDKVFAGKGIQDLF</sequence>
<dbReference type="InterPro" id="IPR055330">
    <property type="entry name" value="SECE1-like"/>
</dbReference>
<organism evidence="10 11">
    <name type="scientific">Rhynchospora tenuis</name>
    <dbReference type="NCBI Taxonomy" id="198213"/>
    <lineage>
        <taxon>Eukaryota</taxon>
        <taxon>Viridiplantae</taxon>
        <taxon>Streptophyta</taxon>
        <taxon>Embryophyta</taxon>
        <taxon>Tracheophyta</taxon>
        <taxon>Spermatophyta</taxon>
        <taxon>Magnoliopsida</taxon>
        <taxon>Liliopsida</taxon>
        <taxon>Poales</taxon>
        <taxon>Cyperaceae</taxon>
        <taxon>Cyperoideae</taxon>
        <taxon>Rhynchosporeae</taxon>
        <taxon>Rhynchospora</taxon>
    </lineage>
</organism>
<keyword evidence="4" id="KW-0812">Transmembrane</keyword>